<gene>
    <name evidence="1" type="ORF">AVDCRST_MAG10-2570</name>
</gene>
<organism evidence="1">
    <name type="scientific">uncultured Acidimicrobiales bacterium</name>
    <dbReference type="NCBI Taxonomy" id="310071"/>
    <lineage>
        <taxon>Bacteria</taxon>
        <taxon>Bacillati</taxon>
        <taxon>Actinomycetota</taxon>
        <taxon>Acidimicrobiia</taxon>
        <taxon>Acidimicrobiales</taxon>
        <taxon>environmental samples</taxon>
    </lineage>
</organism>
<dbReference type="AlphaFoldDB" id="A0A6J4IR04"/>
<name>A0A6J4IR04_9ACTN</name>
<dbReference type="EMBL" id="CADCTB010000159">
    <property type="protein sequence ID" value="CAA9257574.1"/>
    <property type="molecule type" value="Genomic_DNA"/>
</dbReference>
<proteinExistence type="predicted"/>
<evidence type="ECO:0000313" key="1">
    <source>
        <dbReference type="EMBL" id="CAA9257574.1"/>
    </source>
</evidence>
<sequence length="537" mass="61200">MTLPRSVADVLADHVRLEVECIDRMYLNLYQPRLQHELGVVGFFKAHRGFPFVSSVLMDPISKAFVAGIHRFVTDQGVDLVDFRPGQRKDDVAHEYLANFEGTEGVLFVGRAQEKTGVFRTEKRRNPLTGAAYPWLVRRSAIVNHFYIYAVDDDFGPFFIKFGTYFPYNAKVCINGNEWAKRQATKAGIAFEPLDNGFAACAEAKKLQRICERLDATKIDRFVRKWLARLPHPFTAADRRAGYRYDISILQAEFSLTQVLDRPLAGRVFFEEVIRENLDIGRPDRISAVFDRRILRRGPRPTPGRFRTRVFTEGVVPSLHVEYKHTRVKQYHKEGVALRTETTVNDTRDFRIGKRLENLPALREVGFRANRRLLDVQRISHDPTIGEVAFNHIAQPTVVGGQRAPALRFADARVHALLGAMVVFRLLPDGFANRDLRAYVAPLLGVPAESLTAGRMTYDLRRLRLHGLIERIPGTHRYRVTDLGLRSAVFFTRAHNRLLRTGLAELNDPEAPTPLRLAFVNLETQMDRLVARSHLAA</sequence>
<protein>
    <submittedName>
        <fullName evidence="1">Uncharacterized protein</fullName>
    </submittedName>
</protein>
<reference evidence="1" key="1">
    <citation type="submission" date="2020-02" db="EMBL/GenBank/DDBJ databases">
        <authorList>
            <person name="Meier V. D."/>
        </authorList>
    </citation>
    <scope>NUCLEOTIDE SEQUENCE</scope>
    <source>
        <strain evidence="1">AVDCRST_MAG10</strain>
    </source>
</reference>
<accession>A0A6J4IR04</accession>